<dbReference type="OrthoDB" id="2588702at2759"/>
<evidence type="ECO:0000256" key="1">
    <source>
        <dbReference type="PROSITE-ProRule" id="PRU00176"/>
    </source>
</evidence>
<proteinExistence type="predicted"/>
<dbReference type="SMART" id="SM00360">
    <property type="entry name" value="RRM"/>
    <property type="match status" value="1"/>
</dbReference>
<gene>
    <name evidence="4" type="ORF">PXEA_LOCUS25322</name>
</gene>
<accession>A0A3S5AYP7</accession>
<protein>
    <recommendedName>
        <fullName evidence="3">RRM domain-containing protein</fullName>
    </recommendedName>
</protein>
<organism evidence="4 5">
    <name type="scientific">Protopolystoma xenopodis</name>
    <dbReference type="NCBI Taxonomy" id="117903"/>
    <lineage>
        <taxon>Eukaryota</taxon>
        <taxon>Metazoa</taxon>
        <taxon>Spiralia</taxon>
        <taxon>Lophotrochozoa</taxon>
        <taxon>Platyhelminthes</taxon>
        <taxon>Monogenea</taxon>
        <taxon>Polyopisthocotylea</taxon>
        <taxon>Polystomatidea</taxon>
        <taxon>Polystomatidae</taxon>
        <taxon>Protopolystoma</taxon>
    </lineage>
</organism>
<feature type="transmembrane region" description="Helical" evidence="2">
    <location>
        <begin position="91"/>
        <end position="111"/>
    </location>
</feature>
<name>A0A3S5AYP7_9PLAT</name>
<dbReference type="AlphaFoldDB" id="A0A3S5AYP7"/>
<keyword evidence="5" id="KW-1185">Reference proteome</keyword>
<dbReference type="CDD" id="cd12254">
    <property type="entry name" value="RRM_hnRNPH_ESRPs_RBM12_like"/>
    <property type="match status" value="1"/>
</dbReference>
<keyword evidence="2" id="KW-0472">Membrane</keyword>
<dbReference type="InterPro" id="IPR000504">
    <property type="entry name" value="RRM_dom"/>
</dbReference>
<comment type="caution">
    <text evidence="4">The sequence shown here is derived from an EMBL/GenBank/DDBJ whole genome shotgun (WGS) entry which is preliminary data.</text>
</comment>
<dbReference type="Proteomes" id="UP000784294">
    <property type="component" value="Unassembled WGS sequence"/>
</dbReference>
<sequence length="119" mass="12951">MPNYRGGMSHSGPSPGLGGPVLYLGNMPPGTTPEQVFELLSGYRFDRNSVRMKRAPNGQLTGDAMVAFDTPQETDRVLRELGGRTRFQGRMLISGEALVACLAFMAAFTHLSKTLTFKV</sequence>
<reference evidence="4" key="1">
    <citation type="submission" date="2018-11" db="EMBL/GenBank/DDBJ databases">
        <authorList>
            <consortium name="Pathogen Informatics"/>
        </authorList>
    </citation>
    <scope>NUCLEOTIDE SEQUENCE</scope>
</reference>
<feature type="domain" description="RRM" evidence="3">
    <location>
        <begin position="20"/>
        <end position="92"/>
    </location>
</feature>
<evidence type="ECO:0000259" key="3">
    <source>
        <dbReference type="PROSITE" id="PS50102"/>
    </source>
</evidence>
<dbReference type="InterPro" id="IPR035979">
    <property type="entry name" value="RBD_domain_sf"/>
</dbReference>
<dbReference type="PROSITE" id="PS50102">
    <property type="entry name" value="RRM"/>
    <property type="match status" value="1"/>
</dbReference>
<dbReference type="GO" id="GO:0003723">
    <property type="term" value="F:RNA binding"/>
    <property type="evidence" value="ECO:0007669"/>
    <property type="project" value="UniProtKB-UniRule"/>
</dbReference>
<dbReference type="InterPro" id="IPR012677">
    <property type="entry name" value="Nucleotide-bd_a/b_plait_sf"/>
</dbReference>
<keyword evidence="2" id="KW-0812">Transmembrane</keyword>
<keyword evidence="1" id="KW-0694">RNA-binding</keyword>
<evidence type="ECO:0000313" key="5">
    <source>
        <dbReference type="Proteomes" id="UP000784294"/>
    </source>
</evidence>
<evidence type="ECO:0000313" key="4">
    <source>
        <dbReference type="EMBL" id="VEL31882.1"/>
    </source>
</evidence>
<dbReference type="Gene3D" id="3.30.70.330">
    <property type="match status" value="1"/>
</dbReference>
<keyword evidence="2" id="KW-1133">Transmembrane helix</keyword>
<dbReference type="EMBL" id="CAAALY010127568">
    <property type="protein sequence ID" value="VEL31882.1"/>
    <property type="molecule type" value="Genomic_DNA"/>
</dbReference>
<evidence type="ECO:0000256" key="2">
    <source>
        <dbReference type="SAM" id="Phobius"/>
    </source>
</evidence>
<dbReference type="SUPFAM" id="SSF54928">
    <property type="entry name" value="RNA-binding domain, RBD"/>
    <property type="match status" value="1"/>
</dbReference>
<dbReference type="Pfam" id="PF00076">
    <property type="entry name" value="RRM_1"/>
    <property type="match status" value="1"/>
</dbReference>